<dbReference type="Pfam" id="PF02221">
    <property type="entry name" value="E1_DerP2_DerF2"/>
    <property type="match status" value="1"/>
</dbReference>
<organism evidence="3">
    <name type="scientific">Oppiella nova</name>
    <dbReference type="NCBI Taxonomy" id="334625"/>
    <lineage>
        <taxon>Eukaryota</taxon>
        <taxon>Metazoa</taxon>
        <taxon>Ecdysozoa</taxon>
        <taxon>Arthropoda</taxon>
        <taxon>Chelicerata</taxon>
        <taxon>Arachnida</taxon>
        <taxon>Acari</taxon>
        <taxon>Acariformes</taxon>
        <taxon>Sarcoptiformes</taxon>
        <taxon>Oribatida</taxon>
        <taxon>Brachypylina</taxon>
        <taxon>Oppioidea</taxon>
        <taxon>Oppiidae</taxon>
        <taxon>Oppiella</taxon>
    </lineage>
</organism>
<evidence type="ECO:0000259" key="2">
    <source>
        <dbReference type="SMART" id="SM00737"/>
    </source>
</evidence>
<dbReference type="Gene3D" id="2.60.40.770">
    <property type="match status" value="1"/>
</dbReference>
<dbReference type="OrthoDB" id="6491179at2759"/>
<proteinExistence type="predicted"/>
<dbReference type="EMBL" id="OC927201">
    <property type="protein sequence ID" value="CAD7657102.1"/>
    <property type="molecule type" value="Genomic_DNA"/>
</dbReference>
<dbReference type="SUPFAM" id="SSF81296">
    <property type="entry name" value="E set domains"/>
    <property type="match status" value="1"/>
</dbReference>
<accession>A0A7R9QSX9</accession>
<sequence>MFKLSHLAVLLTIAVTVYSQVDINPYRDCGYHDVTNVEIVGCPRAAQRCTLDRGGEKILNITYDSEYSVEKAQITLIAHVGKEEIDLSHEIPGFQRDGCKATTCPIKYGEEAVFSDTLKIGDRYPSGDFELQVLLIGDNNVIFCNVILCHMNDG</sequence>
<reference evidence="3" key="1">
    <citation type="submission" date="2020-11" db="EMBL/GenBank/DDBJ databases">
        <authorList>
            <person name="Tran Van P."/>
        </authorList>
    </citation>
    <scope>NUCLEOTIDE SEQUENCE</scope>
</reference>
<gene>
    <name evidence="3" type="ORF">ONB1V03_LOCUS13734</name>
</gene>
<feature type="domain" description="MD-2-related lipid-recognition" evidence="2">
    <location>
        <begin position="26"/>
        <end position="149"/>
    </location>
</feature>
<evidence type="ECO:0000313" key="3">
    <source>
        <dbReference type="EMBL" id="CAD7657102.1"/>
    </source>
</evidence>
<evidence type="ECO:0000256" key="1">
    <source>
        <dbReference type="SAM" id="SignalP"/>
    </source>
</evidence>
<feature type="chain" id="PRO_5035593157" description="MD-2-related lipid-recognition domain-containing protein" evidence="1">
    <location>
        <begin position="20"/>
        <end position="154"/>
    </location>
</feature>
<dbReference type="EMBL" id="CAJPVJ010012376">
    <property type="protein sequence ID" value="CAG2174288.1"/>
    <property type="molecule type" value="Genomic_DNA"/>
</dbReference>
<protein>
    <recommendedName>
        <fullName evidence="2">MD-2-related lipid-recognition domain-containing protein</fullName>
    </recommendedName>
</protein>
<dbReference type="SMART" id="SM00737">
    <property type="entry name" value="ML"/>
    <property type="match status" value="1"/>
</dbReference>
<evidence type="ECO:0000313" key="4">
    <source>
        <dbReference type="Proteomes" id="UP000728032"/>
    </source>
</evidence>
<dbReference type="InterPro" id="IPR003172">
    <property type="entry name" value="ML_dom"/>
</dbReference>
<feature type="signal peptide" evidence="1">
    <location>
        <begin position="1"/>
        <end position="19"/>
    </location>
</feature>
<keyword evidence="1" id="KW-0732">Signal</keyword>
<name>A0A7R9QSX9_9ACAR</name>
<dbReference type="Proteomes" id="UP000728032">
    <property type="component" value="Unassembled WGS sequence"/>
</dbReference>
<keyword evidence="4" id="KW-1185">Reference proteome</keyword>
<dbReference type="InterPro" id="IPR014756">
    <property type="entry name" value="Ig_E-set"/>
</dbReference>
<dbReference type="AlphaFoldDB" id="A0A7R9QSX9"/>